<keyword evidence="3" id="KW-1185">Reference proteome</keyword>
<dbReference type="InterPro" id="IPR004244">
    <property type="entry name" value="Transposase_22"/>
</dbReference>
<protein>
    <submittedName>
        <fullName evidence="2">Uncharacterized protein</fullName>
    </submittedName>
</protein>
<name>A0AAV2MGJ8_KNICA</name>
<proteinExistence type="predicted"/>
<organism evidence="2 3">
    <name type="scientific">Knipowitschia caucasica</name>
    <name type="common">Caucasian dwarf goby</name>
    <name type="synonym">Pomatoschistus caucasicus</name>
    <dbReference type="NCBI Taxonomy" id="637954"/>
    <lineage>
        <taxon>Eukaryota</taxon>
        <taxon>Metazoa</taxon>
        <taxon>Chordata</taxon>
        <taxon>Craniata</taxon>
        <taxon>Vertebrata</taxon>
        <taxon>Euteleostomi</taxon>
        <taxon>Actinopterygii</taxon>
        <taxon>Neopterygii</taxon>
        <taxon>Teleostei</taxon>
        <taxon>Neoteleostei</taxon>
        <taxon>Acanthomorphata</taxon>
        <taxon>Gobiaria</taxon>
        <taxon>Gobiiformes</taxon>
        <taxon>Gobioidei</taxon>
        <taxon>Gobiidae</taxon>
        <taxon>Gobiinae</taxon>
        <taxon>Knipowitschia</taxon>
    </lineage>
</organism>
<dbReference type="PANTHER" id="PTHR11505">
    <property type="entry name" value="L1 TRANSPOSABLE ELEMENT-RELATED"/>
    <property type="match status" value="1"/>
</dbReference>
<evidence type="ECO:0000313" key="3">
    <source>
        <dbReference type="Proteomes" id="UP001497482"/>
    </source>
</evidence>
<evidence type="ECO:0000313" key="2">
    <source>
        <dbReference type="EMBL" id="CAL1612181.1"/>
    </source>
</evidence>
<reference evidence="2 3" key="1">
    <citation type="submission" date="2024-04" db="EMBL/GenBank/DDBJ databases">
        <authorList>
            <person name="Waldvogel A.-M."/>
            <person name="Schoenle A."/>
        </authorList>
    </citation>
    <scope>NUCLEOTIDE SEQUENCE [LARGE SCALE GENOMIC DNA]</scope>
</reference>
<gene>
    <name evidence="2" type="ORF">KC01_LOCUS38530</name>
</gene>
<dbReference type="EMBL" id="OZ035829">
    <property type="protein sequence ID" value="CAL1612181.1"/>
    <property type="molecule type" value="Genomic_DNA"/>
</dbReference>
<dbReference type="Gene3D" id="3.30.70.1820">
    <property type="entry name" value="L1 transposable element, RRM domain"/>
    <property type="match status" value="1"/>
</dbReference>
<accession>A0AAV2MGJ8</accession>
<feature type="compositionally biased region" description="Basic and acidic residues" evidence="1">
    <location>
        <begin position="29"/>
        <end position="42"/>
    </location>
</feature>
<dbReference type="AlphaFoldDB" id="A0AAV2MGJ8"/>
<feature type="region of interest" description="Disordered" evidence="1">
    <location>
        <begin position="29"/>
        <end position="48"/>
    </location>
</feature>
<dbReference type="Proteomes" id="UP001497482">
    <property type="component" value="Chromosome 7"/>
</dbReference>
<sequence>MEEEPAADSPSVPGEVAREMAKLYALILEKSDNHDEKPEEIRNTTCASESKQADIASLISNVEGRPGFMEDAQERLEANPPATSKEVEVLREKLHDVENCERRCNLRFVGFLKLCEKNNAVAFLEGIIPTLFDIDFAKGLEIDRAHRLGAMPRGQDGDQSTRPKL</sequence>
<evidence type="ECO:0000256" key="1">
    <source>
        <dbReference type="SAM" id="MobiDB-lite"/>
    </source>
</evidence>